<feature type="binding site" evidence="16">
    <location>
        <begin position="303"/>
        <end position="309"/>
    </location>
    <ligand>
        <name>NADP(+)</name>
        <dbReference type="ChEBI" id="CHEBI:58349"/>
    </ligand>
</feature>
<comment type="catalytic activity">
    <reaction evidence="13 14">
        <text>2,5-diamino-6-hydroxy-4-(5-phosphoribosylamino)-pyrimidine + H2O + H(+) = 5-amino-6-(5-phospho-D-ribosylamino)uracil + NH4(+)</text>
        <dbReference type="Rhea" id="RHEA:21868"/>
        <dbReference type="ChEBI" id="CHEBI:15377"/>
        <dbReference type="ChEBI" id="CHEBI:15378"/>
        <dbReference type="ChEBI" id="CHEBI:28938"/>
        <dbReference type="ChEBI" id="CHEBI:58453"/>
        <dbReference type="ChEBI" id="CHEBI:58614"/>
        <dbReference type="EC" id="3.5.4.26"/>
    </reaction>
</comment>
<dbReference type="InterPro" id="IPR016193">
    <property type="entry name" value="Cytidine_deaminase-like"/>
</dbReference>
<dbReference type="PANTHER" id="PTHR38011">
    <property type="entry name" value="DIHYDROFOLATE REDUCTASE FAMILY PROTEIN (AFU_ORTHOLOGUE AFUA_8G06820)"/>
    <property type="match status" value="1"/>
</dbReference>
<gene>
    <name evidence="19" type="ORF">SAMN02745716_1872</name>
</gene>
<evidence type="ECO:0000256" key="3">
    <source>
        <dbReference type="ARBA" id="ARBA00004910"/>
    </source>
</evidence>
<dbReference type="Pfam" id="PF01872">
    <property type="entry name" value="RibD_C"/>
    <property type="match status" value="1"/>
</dbReference>
<dbReference type="Gene3D" id="3.40.140.10">
    <property type="entry name" value="Cytidine Deaminase, domain 2"/>
    <property type="match status" value="1"/>
</dbReference>
<dbReference type="InterPro" id="IPR016192">
    <property type="entry name" value="APOBEC/CMP_deaminase_Zn-bd"/>
</dbReference>
<dbReference type="GO" id="GO:0008703">
    <property type="term" value="F:5-amino-6-(5-phosphoribosylamino)uracil reductase activity"/>
    <property type="evidence" value="ECO:0007669"/>
    <property type="project" value="UniProtKB-EC"/>
</dbReference>
<keyword evidence="11" id="KW-0511">Multifunctional enzyme</keyword>
<comment type="pathway">
    <text evidence="3 14">Cofactor biosynthesis; riboflavin biosynthesis; 5-amino-6-(D-ribitylamino)uracil from GTP: step 3/4.</text>
</comment>
<evidence type="ECO:0000256" key="8">
    <source>
        <dbReference type="ARBA" id="ARBA00022833"/>
    </source>
</evidence>
<dbReference type="CDD" id="cd01284">
    <property type="entry name" value="Riboflavin_deaminase-reductase"/>
    <property type="match status" value="1"/>
</dbReference>
<dbReference type="GO" id="GO:0009231">
    <property type="term" value="P:riboflavin biosynthetic process"/>
    <property type="evidence" value="ECO:0007669"/>
    <property type="project" value="UniProtKB-UniPathway"/>
</dbReference>
<dbReference type="SUPFAM" id="SSF53927">
    <property type="entry name" value="Cytidine deaminase-like"/>
    <property type="match status" value="1"/>
</dbReference>
<dbReference type="STRING" id="29539.SAMN02745716_1872"/>
<reference evidence="20" key="1">
    <citation type="submission" date="2016-10" db="EMBL/GenBank/DDBJ databases">
        <authorList>
            <person name="Varghese N."/>
            <person name="Submissions S."/>
        </authorList>
    </citation>
    <scope>NUCLEOTIDE SEQUENCE [LARGE SCALE GENOMIC DNA]</scope>
    <source>
        <strain evidence="20">ATCC 35263</strain>
    </source>
</reference>
<dbReference type="Proteomes" id="UP000222056">
    <property type="component" value="Unassembled WGS sequence"/>
</dbReference>
<feature type="binding site" evidence="16">
    <location>
        <position position="301"/>
    </location>
    <ligand>
        <name>substrate</name>
    </ligand>
</feature>
<comment type="similarity">
    <text evidence="5 14">In the C-terminal section; belongs to the HTP reductase family.</text>
</comment>
<feature type="binding site" evidence="16">
    <location>
        <position position="203"/>
    </location>
    <ligand>
        <name>substrate</name>
    </ligand>
</feature>
<evidence type="ECO:0000256" key="6">
    <source>
        <dbReference type="ARBA" id="ARBA00022619"/>
    </source>
</evidence>
<protein>
    <recommendedName>
        <fullName evidence="14">Riboflavin biosynthesis protein RibD</fullName>
    </recommendedName>
    <domain>
        <recommendedName>
            <fullName evidence="14">Diaminohydroxyphosphoribosylaminopyrimidine deaminase</fullName>
            <shortName evidence="14">DRAP deaminase</shortName>
            <ecNumber evidence="14">3.5.4.26</ecNumber>
        </recommendedName>
        <alternativeName>
            <fullName evidence="14">Riboflavin-specific deaminase</fullName>
        </alternativeName>
    </domain>
    <domain>
        <recommendedName>
            <fullName evidence="14">5-amino-6-(5-phosphoribosylamino)uracil reductase</fullName>
            <ecNumber evidence="14">1.1.1.193</ecNumber>
        </recommendedName>
        <alternativeName>
            <fullName evidence="14">HTP reductase</fullName>
        </alternativeName>
    </domain>
</protein>
<name>A0A1H6FWN7_THEAL</name>
<keyword evidence="9 14" id="KW-0521">NADP</keyword>
<evidence type="ECO:0000256" key="17">
    <source>
        <dbReference type="PIRSR" id="PIRSR006769-3"/>
    </source>
</evidence>
<feature type="binding site" evidence="16">
    <location>
        <position position="191"/>
    </location>
    <ligand>
        <name>substrate</name>
    </ligand>
</feature>
<feature type="binding site" evidence="16">
    <location>
        <position position="161"/>
    </location>
    <ligand>
        <name>NADP(+)</name>
        <dbReference type="ChEBI" id="CHEBI:58349"/>
    </ligand>
</feature>
<proteinExistence type="inferred from homology"/>
<comment type="function">
    <text evidence="1 14">Converts 2,5-diamino-6-(ribosylamino)-4(3h)-pyrimidinone 5'-phosphate into 5-amino-6-(ribosylamino)-2,4(1h,3h)-pyrimidinedione 5'-phosphate.</text>
</comment>
<comment type="similarity">
    <text evidence="4 14">In the N-terminal section; belongs to the cytidine and deoxycytidylate deaminase family.</text>
</comment>
<evidence type="ECO:0000256" key="4">
    <source>
        <dbReference type="ARBA" id="ARBA00005259"/>
    </source>
</evidence>
<dbReference type="InterPro" id="IPR002125">
    <property type="entry name" value="CMP_dCMP_dom"/>
</dbReference>
<comment type="pathway">
    <text evidence="2 14">Cofactor biosynthesis; riboflavin biosynthesis; 5-amino-6-(D-ribitylamino)uracil from GTP: step 2/4.</text>
</comment>
<dbReference type="Gene3D" id="3.40.430.10">
    <property type="entry name" value="Dihydrofolate Reductase, subunit A"/>
    <property type="match status" value="1"/>
</dbReference>
<evidence type="ECO:0000259" key="18">
    <source>
        <dbReference type="PROSITE" id="PS51747"/>
    </source>
</evidence>
<feature type="binding site" evidence="17">
    <location>
        <position position="55"/>
    </location>
    <ligand>
        <name>Zn(2+)</name>
        <dbReference type="ChEBI" id="CHEBI:29105"/>
        <note>catalytic</note>
    </ligand>
</feature>
<dbReference type="EC" id="1.1.1.193" evidence="14"/>
<keyword evidence="8 14" id="KW-0862">Zinc</keyword>
<feature type="active site" description="Proton donor" evidence="15">
    <location>
        <position position="57"/>
    </location>
</feature>
<dbReference type="EC" id="3.5.4.26" evidence="14"/>
<dbReference type="GO" id="GO:0008835">
    <property type="term" value="F:diaminohydroxyphosphoribosylaminopyrimidine deaminase activity"/>
    <property type="evidence" value="ECO:0007669"/>
    <property type="project" value="UniProtKB-EC"/>
</dbReference>
<dbReference type="InterPro" id="IPR024072">
    <property type="entry name" value="DHFR-like_dom_sf"/>
</dbReference>
<feature type="domain" description="CMP/dCMP-type deaminase" evidence="18">
    <location>
        <begin position="6"/>
        <end position="116"/>
    </location>
</feature>
<feature type="binding site" evidence="17">
    <location>
        <position position="80"/>
    </location>
    <ligand>
        <name>Zn(2+)</name>
        <dbReference type="ChEBI" id="CHEBI:29105"/>
        <note>catalytic</note>
    </ligand>
</feature>
<accession>A0A1H6FWN7</accession>
<dbReference type="InterPro" id="IPR050765">
    <property type="entry name" value="Riboflavin_Biosynth_HTPR"/>
</dbReference>
<evidence type="ECO:0000256" key="16">
    <source>
        <dbReference type="PIRSR" id="PIRSR006769-2"/>
    </source>
</evidence>
<dbReference type="NCBIfam" id="TIGR00227">
    <property type="entry name" value="ribD_Cterm"/>
    <property type="match status" value="1"/>
</dbReference>
<evidence type="ECO:0000313" key="19">
    <source>
        <dbReference type="EMBL" id="SEH15197.1"/>
    </source>
</evidence>
<evidence type="ECO:0000256" key="12">
    <source>
        <dbReference type="ARBA" id="ARBA00049861"/>
    </source>
</evidence>
<dbReference type="InterPro" id="IPR004794">
    <property type="entry name" value="Eubact_RibD"/>
</dbReference>
<evidence type="ECO:0000256" key="11">
    <source>
        <dbReference type="ARBA" id="ARBA00023268"/>
    </source>
</evidence>
<evidence type="ECO:0000256" key="2">
    <source>
        <dbReference type="ARBA" id="ARBA00004882"/>
    </source>
</evidence>
<keyword evidence="10 14" id="KW-0560">Oxidoreductase</keyword>
<dbReference type="RefSeq" id="WP_093118424.1">
    <property type="nucleotide sequence ID" value="NZ_FNWJ01000002.1"/>
</dbReference>
<dbReference type="InterPro" id="IPR002734">
    <property type="entry name" value="RibDG_C"/>
</dbReference>
<evidence type="ECO:0000256" key="10">
    <source>
        <dbReference type="ARBA" id="ARBA00023002"/>
    </source>
</evidence>
<feature type="binding site" evidence="16">
    <location>
        <position position="175"/>
    </location>
    <ligand>
        <name>substrate</name>
    </ligand>
</feature>
<evidence type="ECO:0000256" key="1">
    <source>
        <dbReference type="ARBA" id="ARBA00002151"/>
    </source>
</evidence>
<dbReference type="PROSITE" id="PS00903">
    <property type="entry name" value="CYT_DCMP_DEAMINASES_1"/>
    <property type="match status" value="1"/>
</dbReference>
<dbReference type="Pfam" id="PF00383">
    <property type="entry name" value="dCMP_cyt_deam_1"/>
    <property type="match status" value="1"/>
</dbReference>
<evidence type="ECO:0000313" key="20">
    <source>
        <dbReference type="Proteomes" id="UP000222056"/>
    </source>
</evidence>
<keyword evidence="14" id="KW-0378">Hydrolase</keyword>
<evidence type="ECO:0000256" key="13">
    <source>
        <dbReference type="ARBA" id="ARBA00049886"/>
    </source>
</evidence>
<dbReference type="OrthoDB" id="9800865at2"/>
<organism evidence="19 20">
    <name type="scientific">Thermoleophilum album</name>
    <dbReference type="NCBI Taxonomy" id="29539"/>
    <lineage>
        <taxon>Bacteria</taxon>
        <taxon>Bacillati</taxon>
        <taxon>Actinomycetota</taxon>
        <taxon>Thermoleophilia</taxon>
        <taxon>Thermoleophilales</taxon>
        <taxon>Thermoleophilaceae</taxon>
        <taxon>Thermoleophilum</taxon>
    </lineage>
</organism>
<keyword evidence="20" id="KW-1185">Reference proteome</keyword>
<dbReference type="PANTHER" id="PTHR38011:SF7">
    <property type="entry name" value="2,5-DIAMINO-6-RIBOSYLAMINO-4(3H)-PYRIMIDINONE 5'-PHOSPHATE REDUCTASE"/>
    <property type="match status" value="1"/>
</dbReference>
<keyword evidence="6 14" id="KW-0686">Riboflavin biosynthesis</keyword>
<dbReference type="GO" id="GO:0008270">
    <property type="term" value="F:zinc ion binding"/>
    <property type="evidence" value="ECO:0007669"/>
    <property type="project" value="InterPro"/>
</dbReference>
<sequence length="372" mass="39658">MTMLTESDLRHLERALDLAERGRGRTSPNPCVGAVVARGERVLGEGFHAAAGEPHAERVALAACDVDPRGATLYVSLEPCCHEGRTPPCTDAILAAGIKRVVVASDDPTPKASGRGLAILRDEGVEVVVAEGEIARRARLLNQPFRKHARTGRPHVTLKYAMTLDGAVATRSGDSRWISGERSRELVHRWRAQSDALAIGIGTALADDPLLTARHPSAERQPVRVVFDSEARLPPDSQLVRTIDQAPLILVVSRAAARPALQRLEAAGVEVVVAAGENEPARVVAALDELGQRQLQSLLVEGGPRLAAAFLAAGEVDELRAFVAPLLVGDREAPGPLSGTGPEAIADAVRAELVALERIDDDVLIVARLREW</sequence>
<evidence type="ECO:0000256" key="7">
    <source>
        <dbReference type="ARBA" id="ARBA00022723"/>
    </source>
</evidence>
<feature type="binding site" evidence="16">
    <location>
        <position position="177"/>
    </location>
    <ligand>
        <name>NADP(+)</name>
        <dbReference type="ChEBI" id="CHEBI:58349"/>
    </ligand>
</feature>
<feature type="binding site" evidence="16">
    <location>
        <position position="229"/>
    </location>
    <ligand>
        <name>NADP(+)</name>
        <dbReference type="ChEBI" id="CHEBI:58349"/>
    </ligand>
</feature>
<feature type="binding site" evidence="16">
    <location>
        <position position="207"/>
    </location>
    <ligand>
        <name>NADP(+)</name>
        <dbReference type="ChEBI" id="CHEBI:58349"/>
    </ligand>
</feature>
<feature type="binding site" evidence="17">
    <location>
        <position position="89"/>
    </location>
    <ligand>
        <name>Zn(2+)</name>
        <dbReference type="ChEBI" id="CHEBI:29105"/>
        <note>catalytic</note>
    </ligand>
</feature>
<dbReference type="NCBIfam" id="TIGR00326">
    <property type="entry name" value="eubact_ribD"/>
    <property type="match status" value="1"/>
</dbReference>
<evidence type="ECO:0000256" key="5">
    <source>
        <dbReference type="ARBA" id="ARBA00007417"/>
    </source>
</evidence>
<evidence type="ECO:0000256" key="14">
    <source>
        <dbReference type="PIRNR" id="PIRNR006769"/>
    </source>
</evidence>
<dbReference type="SUPFAM" id="SSF53597">
    <property type="entry name" value="Dihydrofolate reductase-like"/>
    <property type="match status" value="1"/>
</dbReference>
<dbReference type="PROSITE" id="PS51747">
    <property type="entry name" value="CYT_DCMP_DEAMINASES_2"/>
    <property type="match status" value="1"/>
</dbReference>
<dbReference type="GO" id="GO:0050661">
    <property type="term" value="F:NADP binding"/>
    <property type="evidence" value="ECO:0007669"/>
    <property type="project" value="InterPro"/>
</dbReference>
<feature type="binding site" evidence="16">
    <location>
        <position position="211"/>
    </location>
    <ligand>
        <name>substrate</name>
    </ligand>
</feature>
<comment type="cofactor">
    <cofactor evidence="14 17">
        <name>Zn(2+)</name>
        <dbReference type="ChEBI" id="CHEBI:29105"/>
    </cofactor>
    <text evidence="14 17">Binds 1 zinc ion.</text>
</comment>
<keyword evidence="7 14" id="KW-0479">Metal-binding</keyword>
<dbReference type="EMBL" id="FNWJ01000002">
    <property type="protein sequence ID" value="SEH15197.1"/>
    <property type="molecule type" value="Genomic_DNA"/>
</dbReference>
<dbReference type="PIRSF" id="PIRSF006769">
    <property type="entry name" value="RibD"/>
    <property type="match status" value="1"/>
</dbReference>
<dbReference type="UniPathway" id="UPA00275">
    <property type="reaction ID" value="UER00401"/>
</dbReference>
<comment type="catalytic activity">
    <reaction evidence="12 14">
        <text>5-amino-6-(5-phospho-D-ribitylamino)uracil + NADP(+) = 5-amino-6-(5-phospho-D-ribosylamino)uracil + NADPH + H(+)</text>
        <dbReference type="Rhea" id="RHEA:17845"/>
        <dbReference type="ChEBI" id="CHEBI:15378"/>
        <dbReference type="ChEBI" id="CHEBI:57783"/>
        <dbReference type="ChEBI" id="CHEBI:58349"/>
        <dbReference type="ChEBI" id="CHEBI:58421"/>
        <dbReference type="ChEBI" id="CHEBI:58453"/>
        <dbReference type="EC" id="1.1.1.193"/>
    </reaction>
</comment>
<dbReference type="AlphaFoldDB" id="A0A1H6FWN7"/>
<evidence type="ECO:0000256" key="15">
    <source>
        <dbReference type="PIRSR" id="PIRSR006769-1"/>
    </source>
</evidence>
<feature type="binding site" evidence="16">
    <location>
        <position position="214"/>
    </location>
    <ligand>
        <name>substrate</name>
    </ligand>
</feature>
<dbReference type="InterPro" id="IPR011549">
    <property type="entry name" value="RibD_C"/>
</dbReference>
<evidence type="ECO:0000256" key="9">
    <source>
        <dbReference type="ARBA" id="ARBA00022857"/>
    </source>
</evidence>